<reference evidence="1" key="1">
    <citation type="submission" date="2014-05" db="EMBL/GenBank/DDBJ databases">
        <title>Capsicum annuum strain Jeju mitochondrial DNA, complete genome.</title>
        <authorList>
            <person name="Jo Y.D."/>
            <person name="Choi Y."/>
            <person name="Kim D.-H."/>
            <person name="Kim B.-D."/>
            <person name="Kang B.-C."/>
        </authorList>
    </citation>
    <scope>NUCLEOTIDE SEQUENCE</scope>
</reference>
<evidence type="ECO:0000313" key="1">
    <source>
        <dbReference type="EMBL" id="AIG90079.1"/>
    </source>
</evidence>
<dbReference type="EMBL" id="KJ865410">
    <property type="protein sequence ID" value="AIG90079.1"/>
    <property type="molecule type" value="Genomic_DNA"/>
</dbReference>
<organism evidence="1">
    <name type="scientific">Capsicum annuum</name>
    <name type="common">Capsicum pepper</name>
    <dbReference type="NCBI Taxonomy" id="4072"/>
    <lineage>
        <taxon>Eukaryota</taxon>
        <taxon>Viridiplantae</taxon>
        <taxon>Streptophyta</taxon>
        <taxon>Embryophyta</taxon>
        <taxon>Tracheophyta</taxon>
        <taxon>Spermatophyta</taxon>
        <taxon>Magnoliopsida</taxon>
        <taxon>eudicotyledons</taxon>
        <taxon>Gunneridae</taxon>
        <taxon>Pentapetalae</taxon>
        <taxon>asterids</taxon>
        <taxon>lamiids</taxon>
        <taxon>Solanales</taxon>
        <taxon>Solanaceae</taxon>
        <taxon>Solanoideae</taxon>
        <taxon>Capsiceae</taxon>
        <taxon>Capsicum</taxon>
    </lineage>
</organism>
<name>A0A075VVA1_CAPAN</name>
<proteinExistence type="predicted"/>
<dbReference type="RefSeq" id="YP_009049721.1">
    <property type="nucleotide sequence ID" value="NC_024624.1"/>
</dbReference>
<dbReference type="KEGG" id="cann:19989048"/>
<dbReference type="GeneID" id="19989048"/>
<protein>
    <submittedName>
        <fullName evidence="1">Uncharacterized protein</fullName>
    </submittedName>
</protein>
<dbReference type="OrthoDB" id="1306766at2759"/>
<accession>A0A075VVA1</accession>
<dbReference type="AlphaFoldDB" id="A0A075VVA1"/>
<accession>A0A1U8QDK7</accession>
<sequence>MKYSQCTIQRRLIANLRTLTYFNKLTIEDSVRKELEYSNNELEKLTIFNNKLGFEYITSKISPDTTLFTSSSLGAGYRSLVNDPLDVEKVLRDVVSCGPGYVGPYFTLIMTGVLFGTRWTIALYRTHLFFAPT</sequence>
<geneLocation type="mitochondrion" evidence="1"/>
<keyword evidence="1" id="KW-0496">Mitochondrion</keyword>
<gene>
    <name evidence="1" type="primary">orf133b</name>
</gene>